<feature type="domain" description="PCI" evidence="3">
    <location>
        <begin position="103"/>
        <end position="271"/>
    </location>
</feature>
<dbReference type="eggNOG" id="KOG3151">
    <property type="taxonomic scope" value="Eukaryota"/>
</dbReference>
<organism evidence="4 5">
    <name type="scientific">Theileria parva</name>
    <name type="common">East coast fever infection agent</name>
    <dbReference type="NCBI Taxonomy" id="5875"/>
    <lineage>
        <taxon>Eukaryota</taxon>
        <taxon>Sar</taxon>
        <taxon>Alveolata</taxon>
        <taxon>Apicomplexa</taxon>
        <taxon>Aconoidasida</taxon>
        <taxon>Piroplasmida</taxon>
        <taxon>Theileriidae</taxon>
        <taxon>Theileria</taxon>
    </lineage>
</organism>
<keyword evidence="5" id="KW-1185">Reference proteome</keyword>
<accession>Q4N0R7</accession>
<proteinExistence type="inferred from homology"/>
<dbReference type="InParanoid" id="Q4N0R7"/>
<dbReference type="PANTHER" id="PTHR12387:SF0">
    <property type="entry name" value="26S PROTEASOME NON-ATPASE REGULATORY SUBUNIT 8"/>
    <property type="match status" value="1"/>
</dbReference>
<dbReference type="Proteomes" id="UP000001949">
    <property type="component" value="Unassembled WGS sequence"/>
</dbReference>
<dbReference type="InterPro" id="IPR000717">
    <property type="entry name" value="PCI_dom"/>
</dbReference>
<dbReference type="OMA" id="QFAQKQH"/>
<protein>
    <submittedName>
        <fullName evidence="4">26S proteasome regulatory subunit S14, putative</fullName>
    </submittedName>
</protein>
<keyword evidence="2 4" id="KW-0647">Proteasome</keyword>
<evidence type="ECO:0000256" key="1">
    <source>
        <dbReference type="ARBA" id="ARBA00009627"/>
    </source>
</evidence>
<dbReference type="AlphaFoldDB" id="Q4N0R7"/>
<gene>
    <name evidence="4" type="ordered locus">TP03_0046</name>
</gene>
<dbReference type="PROSITE" id="PS50250">
    <property type="entry name" value="PCI"/>
    <property type="match status" value="1"/>
</dbReference>
<evidence type="ECO:0000313" key="4">
    <source>
        <dbReference type="EMBL" id="EAN30782.1"/>
    </source>
</evidence>
<dbReference type="GO" id="GO:0005634">
    <property type="term" value="C:nucleus"/>
    <property type="evidence" value="ECO:0007669"/>
    <property type="project" value="TreeGrafter"/>
</dbReference>
<dbReference type="Pfam" id="PF10075">
    <property type="entry name" value="CSN8_PSD8_EIF3K"/>
    <property type="match status" value="1"/>
</dbReference>
<evidence type="ECO:0000259" key="3">
    <source>
        <dbReference type="PROSITE" id="PS50250"/>
    </source>
</evidence>
<dbReference type="Gene3D" id="1.25.40.990">
    <property type="match status" value="1"/>
</dbReference>
<dbReference type="VEuPathDB" id="PiroplasmaDB:TpMuguga_03g00046"/>
<dbReference type="InterPro" id="IPR006746">
    <property type="entry name" value="26S_Psome_Rpn12"/>
</dbReference>
<dbReference type="GO" id="GO:0043161">
    <property type="term" value="P:proteasome-mediated ubiquitin-dependent protein catabolic process"/>
    <property type="evidence" value="ECO:0007669"/>
    <property type="project" value="TreeGrafter"/>
</dbReference>
<comment type="similarity">
    <text evidence="1">Belongs to the proteasome subunit S14 family.</text>
</comment>
<evidence type="ECO:0000313" key="5">
    <source>
        <dbReference type="Proteomes" id="UP000001949"/>
    </source>
</evidence>
<dbReference type="FunCoup" id="Q4N0R7">
    <property type="interactions" value="441"/>
</dbReference>
<dbReference type="STRING" id="5875.Q4N0R7"/>
<evidence type="ECO:0000256" key="2">
    <source>
        <dbReference type="ARBA" id="ARBA00022942"/>
    </source>
</evidence>
<dbReference type="EMBL" id="AAGK01000005">
    <property type="protein sequence ID" value="EAN30782.1"/>
    <property type="molecule type" value="Genomic_DNA"/>
</dbReference>
<dbReference type="GO" id="GO:0008541">
    <property type="term" value="C:proteasome regulatory particle, lid subcomplex"/>
    <property type="evidence" value="ECO:0007669"/>
    <property type="project" value="TreeGrafter"/>
</dbReference>
<name>Q4N0R7_THEPA</name>
<dbReference type="KEGG" id="tpv:TP03_0046"/>
<comment type="caution">
    <text evidence="4">The sequence shown here is derived from an EMBL/GenBank/DDBJ whole genome shotgun (WGS) entry which is preliminary data.</text>
</comment>
<sequence length="307" mass="36117">MELKKRLYKSYKSRKLGLASTKTRRRNAQLNHSCLNELENTFSKLSKDKSNTCENLQKCMKLIEEIKDSLAKVRLSSEFMTRDHLLKMRKFFELYALVCLELNDTEGFKCAYSQLHPLYFDFSHLLLRSDRMSYVLSMWMLHLVSENKIGDLYMLLERIPADLKKDEKILFVINLERLMMEGNLGKLLDLNDNSNEYHRIIAATYRNKIASAMELSYKQLDMDYIIKTLKLKNKQELLDFISYYNQFKLQSGEKLPSNYSSDTTSVPWKVLEDAVVFQNDSVVKHKIPSKELLNNSLKYLNDLEKIV</sequence>
<dbReference type="PANTHER" id="PTHR12387">
    <property type="entry name" value="26S PROTEASOME NON-ATPASE REGULATORY SUBUNIT 8"/>
    <property type="match status" value="1"/>
</dbReference>
<dbReference type="InterPro" id="IPR033464">
    <property type="entry name" value="CSN8_PSD8_EIF3K"/>
</dbReference>
<dbReference type="GO" id="GO:0005829">
    <property type="term" value="C:cytosol"/>
    <property type="evidence" value="ECO:0007669"/>
    <property type="project" value="TreeGrafter"/>
</dbReference>
<reference evidence="4 5" key="1">
    <citation type="journal article" date="2005" name="Science">
        <title>Genome sequence of Theileria parva, a bovine pathogen that transforms lymphocytes.</title>
        <authorList>
            <person name="Gardner M.J."/>
            <person name="Bishop R."/>
            <person name="Shah T."/>
            <person name="de Villiers E.P."/>
            <person name="Carlton J.M."/>
            <person name="Hall N."/>
            <person name="Ren Q."/>
            <person name="Paulsen I.T."/>
            <person name="Pain A."/>
            <person name="Berriman M."/>
            <person name="Wilson R.J.M."/>
            <person name="Sato S."/>
            <person name="Ralph S.A."/>
            <person name="Mann D.J."/>
            <person name="Xiong Z."/>
            <person name="Shallom S.J."/>
            <person name="Weidman J."/>
            <person name="Jiang L."/>
            <person name="Lynn J."/>
            <person name="Weaver B."/>
            <person name="Shoaibi A."/>
            <person name="Domingo A.R."/>
            <person name="Wasawo D."/>
            <person name="Crabtree J."/>
            <person name="Wortman J.R."/>
            <person name="Haas B."/>
            <person name="Angiuoli S.V."/>
            <person name="Creasy T.H."/>
            <person name="Lu C."/>
            <person name="Suh B."/>
            <person name="Silva J.C."/>
            <person name="Utterback T.R."/>
            <person name="Feldblyum T.V."/>
            <person name="Pertea M."/>
            <person name="Allen J."/>
            <person name="Nierman W.C."/>
            <person name="Taracha E.L.N."/>
            <person name="Salzberg S.L."/>
            <person name="White O.R."/>
            <person name="Fitzhugh H.A."/>
            <person name="Morzaria S."/>
            <person name="Venter J.C."/>
            <person name="Fraser C.M."/>
            <person name="Nene V."/>
        </authorList>
    </citation>
    <scope>NUCLEOTIDE SEQUENCE [LARGE SCALE GENOMIC DNA]</scope>
    <source>
        <strain evidence="4 5">Muguga</strain>
    </source>
</reference>